<name>A0ACC1YN37_MELAZ</name>
<dbReference type="Proteomes" id="UP001164539">
    <property type="component" value="Chromosome 2"/>
</dbReference>
<protein>
    <submittedName>
        <fullName evidence="1">Uncharacterized protein</fullName>
    </submittedName>
</protein>
<accession>A0ACC1YN37</accession>
<evidence type="ECO:0000313" key="2">
    <source>
        <dbReference type="Proteomes" id="UP001164539"/>
    </source>
</evidence>
<comment type="caution">
    <text evidence="1">The sequence shown here is derived from an EMBL/GenBank/DDBJ whole genome shotgun (WGS) entry which is preliminary data.</text>
</comment>
<proteinExistence type="predicted"/>
<evidence type="ECO:0000313" key="1">
    <source>
        <dbReference type="EMBL" id="KAJ4724794.1"/>
    </source>
</evidence>
<sequence length="181" mass="20343">MQKWLCFSLLLDRWDRACCESEDPRSSIGCSPRENKVSSRSRYENSFLEWIESSNSLYILKIASLAFGARALAIPLAIPNRPTFSTLDPAMVEAVWVAWPSLSRAERKKVWFEDSRVPFAAANPSSEALSVMMNSHLFSSMETDSSKKFNQQITILSQDVSAPPCKLHNAAKLKKLAPMNI</sequence>
<organism evidence="1 2">
    <name type="scientific">Melia azedarach</name>
    <name type="common">Chinaberry tree</name>
    <dbReference type="NCBI Taxonomy" id="155640"/>
    <lineage>
        <taxon>Eukaryota</taxon>
        <taxon>Viridiplantae</taxon>
        <taxon>Streptophyta</taxon>
        <taxon>Embryophyta</taxon>
        <taxon>Tracheophyta</taxon>
        <taxon>Spermatophyta</taxon>
        <taxon>Magnoliopsida</taxon>
        <taxon>eudicotyledons</taxon>
        <taxon>Gunneridae</taxon>
        <taxon>Pentapetalae</taxon>
        <taxon>rosids</taxon>
        <taxon>malvids</taxon>
        <taxon>Sapindales</taxon>
        <taxon>Meliaceae</taxon>
        <taxon>Melia</taxon>
    </lineage>
</organism>
<keyword evidence="2" id="KW-1185">Reference proteome</keyword>
<reference evidence="1 2" key="1">
    <citation type="journal article" date="2023" name="Science">
        <title>Complex scaffold remodeling in plant triterpene biosynthesis.</title>
        <authorList>
            <person name="De La Pena R."/>
            <person name="Hodgson H."/>
            <person name="Liu J.C."/>
            <person name="Stephenson M.J."/>
            <person name="Martin A.C."/>
            <person name="Owen C."/>
            <person name="Harkess A."/>
            <person name="Leebens-Mack J."/>
            <person name="Jimenez L.E."/>
            <person name="Osbourn A."/>
            <person name="Sattely E.S."/>
        </authorList>
    </citation>
    <scope>NUCLEOTIDE SEQUENCE [LARGE SCALE GENOMIC DNA]</scope>
    <source>
        <strain evidence="2">cv. JPN11</strain>
        <tissue evidence="1">Leaf</tissue>
    </source>
</reference>
<gene>
    <name evidence="1" type="ORF">OWV82_003740</name>
</gene>
<dbReference type="EMBL" id="CM051395">
    <property type="protein sequence ID" value="KAJ4724794.1"/>
    <property type="molecule type" value="Genomic_DNA"/>
</dbReference>